<evidence type="ECO:0000256" key="2">
    <source>
        <dbReference type="ARBA" id="ARBA00007783"/>
    </source>
</evidence>
<keyword evidence="5 8" id="KW-0812">Transmembrane</keyword>
<proteinExistence type="inferred from homology"/>
<dbReference type="GO" id="GO:0140359">
    <property type="term" value="F:ABC-type transporter activity"/>
    <property type="evidence" value="ECO:0007669"/>
    <property type="project" value="InterPro"/>
</dbReference>
<keyword evidence="11" id="KW-1185">Reference proteome</keyword>
<evidence type="ECO:0000256" key="7">
    <source>
        <dbReference type="ARBA" id="ARBA00023136"/>
    </source>
</evidence>
<dbReference type="STRING" id="1428644.BIV57_19540"/>
<protein>
    <recommendedName>
        <fullName evidence="9">ABC-2 type transporter transmembrane domain-containing protein</fullName>
    </recommendedName>
</protein>
<evidence type="ECO:0000256" key="5">
    <source>
        <dbReference type="ARBA" id="ARBA00022692"/>
    </source>
</evidence>
<evidence type="ECO:0000259" key="9">
    <source>
        <dbReference type="Pfam" id="PF01061"/>
    </source>
</evidence>
<comment type="caution">
    <text evidence="10">The sequence shown here is derived from an EMBL/GenBank/DDBJ whole genome shotgun (WGS) entry which is preliminary data.</text>
</comment>
<evidence type="ECO:0000256" key="6">
    <source>
        <dbReference type="ARBA" id="ARBA00022989"/>
    </source>
</evidence>
<keyword evidence="7 8" id="KW-0472">Membrane</keyword>
<dbReference type="OrthoDB" id="4186295at2"/>
<dbReference type="PANTHER" id="PTHR30413">
    <property type="entry name" value="INNER MEMBRANE TRANSPORT PERMEASE"/>
    <property type="match status" value="1"/>
</dbReference>
<comment type="similarity">
    <text evidence="2">Belongs to the ABC-2 integral membrane protein family.</text>
</comment>
<accession>A0A1J7C2M8</accession>
<dbReference type="GO" id="GO:0015920">
    <property type="term" value="P:lipopolysaccharide transport"/>
    <property type="evidence" value="ECO:0007669"/>
    <property type="project" value="TreeGrafter"/>
</dbReference>
<dbReference type="Proteomes" id="UP000243342">
    <property type="component" value="Unassembled WGS sequence"/>
</dbReference>
<dbReference type="GO" id="GO:0005886">
    <property type="term" value="C:plasma membrane"/>
    <property type="evidence" value="ECO:0007669"/>
    <property type="project" value="UniProtKB-SubCell"/>
</dbReference>
<name>A0A1J7C2M8_9ACTN</name>
<dbReference type="InterPro" id="IPR013525">
    <property type="entry name" value="ABC2_TM"/>
</dbReference>
<feature type="transmembrane region" description="Helical" evidence="8">
    <location>
        <begin position="83"/>
        <end position="103"/>
    </location>
</feature>
<organism evidence="10 11">
    <name type="scientific">Mangrovactinospora gilvigrisea</name>
    <dbReference type="NCBI Taxonomy" id="1428644"/>
    <lineage>
        <taxon>Bacteria</taxon>
        <taxon>Bacillati</taxon>
        <taxon>Actinomycetota</taxon>
        <taxon>Actinomycetes</taxon>
        <taxon>Kitasatosporales</taxon>
        <taxon>Streptomycetaceae</taxon>
        <taxon>Mangrovactinospora</taxon>
    </lineage>
</organism>
<dbReference type="EMBL" id="MLCF01000128">
    <property type="protein sequence ID" value="OIV35816.1"/>
    <property type="molecule type" value="Genomic_DNA"/>
</dbReference>
<feature type="transmembrane region" description="Helical" evidence="8">
    <location>
        <begin position="124"/>
        <end position="153"/>
    </location>
</feature>
<dbReference type="Pfam" id="PF01061">
    <property type="entry name" value="ABC2_membrane"/>
    <property type="match status" value="1"/>
</dbReference>
<dbReference type="RefSeq" id="WP_071658218.1">
    <property type="nucleotide sequence ID" value="NZ_MLCF01000128.1"/>
</dbReference>
<reference evidence="10 11" key="1">
    <citation type="submission" date="2016-10" db="EMBL/GenBank/DDBJ databases">
        <title>Genome sequence of Streptomyces gilvigriseus MUSC 26.</title>
        <authorList>
            <person name="Lee L.-H."/>
            <person name="Ser H.-L."/>
        </authorList>
    </citation>
    <scope>NUCLEOTIDE SEQUENCE [LARGE SCALE GENOMIC DNA]</scope>
    <source>
        <strain evidence="10 11">MUSC 26</strain>
    </source>
</reference>
<evidence type="ECO:0000256" key="3">
    <source>
        <dbReference type="ARBA" id="ARBA00022448"/>
    </source>
</evidence>
<evidence type="ECO:0000313" key="10">
    <source>
        <dbReference type="EMBL" id="OIV35816.1"/>
    </source>
</evidence>
<feature type="transmembrane region" description="Helical" evidence="8">
    <location>
        <begin position="256"/>
        <end position="275"/>
    </location>
</feature>
<feature type="transmembrane region" description="Helical" evidence="8">
    <location>
        <begin position="159"/>
        <end position="179"/>
    </location>
</feature>
<keyword evidence="6 8" id="KW-1133">Transmembrane helix</keyword>
<feature type="domain" description="ABC-2 type transporter transmembrane" evidence="9">
    <location>
        <begin position="51"/>
        <end position="243"/>
    </location>
</feature>
<evidence type="ECO:0000256" key="8">
    <source>
        <dbReference type="SAM" id="Phobius"/>
    </source>
</evidence>
<sequence>MRMVQPALARAGSRPGPAVYAGRLWRARHFTAAFAGARLAVPVAPTTLGGAWLLLTPLLNAVIAYLLYGVLLGEANGFADRATYVAFDVIGAFVFTFTQASLLGGTRCVRANLDLVREIRFPTACLPLAVVLAAGRQLLLALGVGVLLLVAFGHRPDAGWLWALPALVLQAVFNAGLALGAARISARTGEAALFAPFVARAWTYASGVGYTFTRLAAGAPRLLRTAIEVDPPAVYMNLVRGALIGRAASRGLPGHAWALALGWALIAAAAGYLGFWQGEGTYGQG</sequence>
<evidence type="ECO:0000256" key="1">
    <source>
        <dbReference type="ARBA" id="ARBA00004429"/>
    </source>
</evidence>
<keyword evidence="3" id="KW-0813">Transport</keyword>
<evidence type="ECO:0000313" key="11">
    <source>
        <dbReference type="Proteomes" id="UP000243342"/>
    </source>
</evidence>
<evidence type="ECO:0000256" key="4">
    <source>
        <dbReference type="ARBA" id="ARBA00022475"/>
    </source>
</evidence>
<dbReference type="PANTHER" id="PTHR30413:SF8">
    <property type="entry name" value="TRANSPORT PERMEASE PROTEIN"/>
    <property type="match status" value="1"/>
</dbReference>
<comment type="subcellular location">
    <subcellularLocation>
        <location evidence="1">Cell inner membrane</location>
        <topology evidence="1">Multi-pass membrane protein</topology>
    </subcellularLocation>
</comment>
<gene>
    <name evidence="10" type="ORF">BIV57_19540</name>
</gene>
<keyword evidence="4" id="KW-1003">Cell membrane</keyword>
<feature type="transmembrane region" description="Helical" evidence="8">
    <location>
        <begin position="51"/>
        <end position="71"/>
    </location>
</feature>
<dbReference type="AlphaFoldDB" id="A0A1J7C2M8"/>